<dbReference type="GO" id="GO:0009055">
    <property type="term" value="F:electron transfer activity"/>
    <property type="evidence" value="ECO:0007669"/>
    <property type="project" value="InterPro"/>
</dbReference>
<feature type="binding site" description="covalent" evidence="16">
    <location>
        <position position="181"/>
    </location>
    <ligand>
        <name>heme c</name>
        <dbReference type="ChEBI" id="CHEBI:61717"/>
        <label>2</label>
    </ligand>
</feature>
<keyword evidence="5 14" id="KW-0808">Transferase</keyword>
<evidence type="ECO:0000256" key="17">
    <source>
        <dbReference type="PIRSR" id="PIRSR038455-3"/>
    </source>
</evidence>
<comment type="catalytic activity">
    <reaction evidence="12 14">
        <text>L-cysteinyl-[SoxY protein] + thiosulfate + 2 Fe(III)-[cytochrome c] = S-sulfosulfanyl-L-cysteinyl-[SoxY protein] + 2 Fe(II)-[cytochrome c] + 2 H(+)</text>
        <dbReference type="Rhea" id="RHEA:56720"/>
        <dbReference type="Rhea" id="RHEA-COMP:10350"/>
        <dbReference type="Rhea" id="RHEA-COMP:14328"/>
        <dbReference type="Rhea" id="RHEA-COMP:14399"/>
        <dbReference type="Rhea" id="RHEA-COMP:14691"/>
        <dbReference type="ChEBI" id="CHEBI:15378"/>
        <dbReference type="ChEBI" id="CHEBI:29033"/>
        <dbReference type="ChEBI" id="CHEBI:29034"/>
        <dbReference type="ChEBI" id="CHEBI:29950"/>
        <dbReference type="ChEBI" id="CHEBI:33542"/>
        <dbReference type="ChEBI" id="CHEBI:139321"/>
        <dbReference type="EC" id="2.8.5.2"/>
    </reaction>
</comment>
<dbReference type="GO" id="GO:0042597">
    <property type="term" value="C:periplasmic space"/>
    <property type="evidence" value="ECO:0007669"/>
    <property type="project" value="UniProtKB-SubCell"/>
</dbReference>
<dbReference type="NCBIfam" id="TIGR04484">
    <property type="entry name" value="thiosulf_SoxA"/>
    <property type="match status" value="1"/>
</dbReference>
<evidence type="ECO:0000256" key="4">
    <source>
        <dbReference type="ARBA" id="ARBA00022617"/>
    </source>
</evidence>
<dbReference type="GO" id="GO:0019417">
    <property type="term" value="P:sulfur oxidation"/>
    <property type="evidence" value="ECO:0007669"/>
    <property type="project" value="InterPro"/>
</dbReference>
<sequence>MRRLVALALLLSACGGQSGEYAQQSQIPPEAIQSGYTFLQPETQALQDDDFANPGFLWVDKGETLFNQIPETGAPACASCHAADNRPLSGVAAHYPVMDEETGKLMNIEARINACRERHQDLAPLDHESDALLGLTAYVASLARGVPISVNIDGPARNYYEAGKDYFFLRKGQFNLACSQCHNDNWGKKLRGDTISQGHGNAFPAYRMEWQTFGSLHRRLRDCDSGIRAEPLDYGSATYMAVELYLAKRAEGLAMESPGVRR</sequence>
<evidence type="ECO:0000256" key="12">
    <source>
        <dbReference type="ARBA" id="ARBA00048077"/>
    </source>
</evidence>
<keyword evidence="3 14" id="KW-0813">Transport</keyword>
<evidence type="ECO:0000256" key="14">
    <source>
        <dbReference type="PIRNR" id="PIRNR038455"/>
    </source>
</evidence>
<evidence type="ECO:0000256" key="9">
    <source>
        <dbReference type="ARBA" id="ARBA00022982"/>
    </source>
</evidence>
<evidence type="ECO:0000256" key="16">
    <source>
        <dbReference type="PIRSR" id="PIRSR038455-2"/>
    </source>
</evidence>
<dbReference type="Proteomes" id="UP000024816">
    <property type="component" value="Unassembled WGS sequence"/>
</dbReference>
<keyword evidence="4 14" id="KW-0349">Heme</keyword>
<evidence type="ECO:0000256" key="10">
    <source>
        <dbReference type="ARBA" id="ARBA00023004"/>
    </source>
</evidence>
<comment type="cofactor">
    <cofactor evidence="16">
        <name>heme</name>
        <dbReference type="ChEBI" id="CHEBI:30413"/>
    </cofactor>
    <text evidence="16">Binds 2 heme groups per subunit.</text>
</comment>
<feature type="domain" description="Cytochrome c" evidence="18">
    <location>
        <begin position="57"/>
        <end position="143"/>
    </location>
</feature>
<comment type="subcellular location">
    <subcellularLocation>
        <location evidence="1 14">Periplasm</location>
    </subcellularLocation>
</comment>
<gene>
    <name evidence="19" type="ORF">HJA_06397</name>
</gene>
<dbReference type="GO" id="GO:0016669">
    <property type="term" value="F:oxidoreductase activity, acting on a sulfur group of donors, cytochrome as acceptor"/>
    <property type="evidence" value="ECO:0007669"/>
    <property type="project" value="InterPro"/>
</dbReference>
<dbReference type="PATRIC" id="fig|1280952.3.peg.1271"/>
<keyword evidence="8 14" id="KW-0574">Periplasm</keyword>
<dbReference type="InterPro" id="IPR009056">
    <property type="entry name" value="Cyt_c-like_dom"/>
</dbReference>
<evidence type="ECO:0000256" key="5">
    <source>
        <dbReference type="ARBA" id="ARBA00022679"/>
    </source>
</evidence>
<keyword evidence="10 14" id="KW-0408">Iron</keyword>
<dbReference type="GO" id="GO:0016740">
    <property type="term" value="F:transferase activity"/>
    <property type="evidence" value="ECO:0007669"/>
    <property type="project" value="UniProtKB-KW"/>
</dbReference>
<feature type="binding site" description="covalent" evidence="16">
    <location>
        <position position="80"/>
    </location>
    <ligand>
        <name>heme c</name>
        <dbReference type="ChEBI" id="CHEBI:61717"/>
        <label>1</label>
    </ligand>
</feature>
<dbReference type="InterPro" id="IPR036909">
    <property type="entry name" value="Cyt_c-like_dom_sf"/>
</dbReference>
<feature type="binding site" description="axial binding residue" evidence="17">
    <location>
        <position position="182"/>
    </location>
    <ligand>
        <name>heme c</name>
        <dbReference type="ChEBI" id="CHEBI:61717"/>
        <label>2</label>
    </ligand>
    <ligandPart>
        <name>Fe</name>
        <dbReference type="ChEBI" id="CHEBI:18248"/>
    </ligandPart>
</feature>
<evidence type="ECO:0000256" key="8">
    <source>
        <dbReference type="ARBA" id="ARBA00022764"/>
    </source>
</evidence>
<dbReference type="Pfam" id="PF21342">
    <property type="entry name" value="SoxA-TsdA_cyt-c"/>
    <property type="match status" value="1"/>
</dbReference>
<feature type="binding site" description="axial binding residue" evidence="17">
    <location>
        <position position="81"/>
    </location>
    <ligand>
        <name>heme c</name>
        <dbReference type="ChEBI" id="CHEBI:61717"/>
        <label>1</label>
    </ligand>
    <ligandPart>
        <name>Fe</name>
        <dbReference type="ChEBI" id="CHEBI:18248"/>
    </ligandPart>
</feature>
<protein>
    <recommendedName>
        <fullName evidence="14">SoxAX cytochrome complex subunit A</fullName>
        <ecNumber evidence="14">2.8.5.2</ecNumber>
    </recommendedName>
    <alternativeName>
        <fullName evidence="14">Protein SoxA</fullName>
    </alternativeName>
    <alternativeName>
        <fullName evidence="14">Sulfur oxidizing protein A</fullName>
    </alternativeName>
    <alternativeName>
        <fullName evidence="14">Thiosulfate-oxidizing multienzyme system protein SoxA</fullName>
    </alternativeName>
</protein>
<evidence type="ECO:0000256" key="2">
    <source>
        <dbReference type="ARBA" id="ARBA00011530"/>
    </source>
</evidence>
<dbReference type="EC" id="2.8.5.2" evidence="14"/>
<name>A0A059FGU5_9PROT</name>
<evidence type="ECO:0000313" key="20">
    <source>
        <dbReference type="Proteomes" id="UP000024816"/>
    </source>
</evidence>
<dbReference type="PROSITE" id="PS51007">
    <property type="entry name" value="CYTC"/>
    <property type="match status" value="1"/>
</dbReference>
<feature type="binding site" description="axial binding residue" evidence="17">
    <location>
        <position position="223"/>
    </location>
    <ligand>
        <name>heme c</name>
        <dbReference type="ChEBI" id="CHEBI:61717"/>
        <label>2</label>
    </ligand>
    <ligandPart>
        <name>Fe</name>
        <dbReference type="ChEBI" id="CHEBI:18248"/>
    </ligandPart>
</feature>
<evidence type="ECO:0000256" key="11">
    <source>
        <dbReference type="ARBA" id="ARBA00025746"/>
    </source>
</evidence>
<dbReference type="GO" id="GO:0070069">
    <property type="term" value="C:cytochrome complex"/>
    <property type="evidence" value="ECO:0007669"/>
    <property type="project" value="InterPro"/>
</dbReference>
<dbReference type="eggNOG" id="COG3258">
    <property type="taxonomic scope" value="Bacteria"/>
</dbReference>
<comment type="subunit">
    <text evidence="2 14">Heterodimer of SoxA and SoxX.</text>
</comment>
<keyword evidence="20" id="KW-1185">Reference proteome</keyword>
<evidence type="ECO:0000256" key="3">
    <source>
        <dbReference type="ARBA" id="ARBA00022448"/>
    </source>
</evidence>
<keyword evidence="6 14" id="KW-0479">Metal-binding</keyword>
<keyword evidence="9 14" id="KW-0249">Electron transport</keyword>
<accession>A0A059FGU5</accession>
<feature type="binding site" evidence="16">
    <location>
        <position position="219"/>
    </location>
    <ligand>
        <name>substrate</name>
    </ligand>
</feature>
<proteinExistence type="inferred from homology"/>
<feature type="binding site" description="covalent" evidence="16">
    <location>
        <position position="77"/>
    </location>
    <ligand>
        <name>heme c</name>
        <dbReference type="ChEBI" id="CHEBI:61717"/>
        <label>1</label>
    </ligand>
</feature>
<evidence type="ECO:0000313" key="19">
    <source>
        <dbReference type="EMBL" id="KCZ89860.1"/>
    </source>
</evidence>
<feature type="binding site" description="covalent" evidence="16">
    <location>
        <position position="178"/>
    </location>
    <ligand>
        <name>heme c</name>
        <dbReference type="ChEBI" id="CHEBI:61717"/>
        <label>2</label>
    </ligand>
</feature>
<dbReference type="AlphaFoldDB" id="A0A059FGU5"/>
<dbReference type="InterPro" id="IPR025710">
    <property type="entry name" value="SoxA"/>
</dbReference>
<evidence type="ECO:0000256" key="7">
    <source>
        <dbReference type="ARBA" id="ARBA00022729"/>
    </source>
</evidence>
<evidence type="ECO:0000256" key="13">
    <source>
        <dbReference type="ARBA" id="ARBA00048423"/>
    </source>
</evidence>
<dbReference type="STRING" id="1280952.HJA_06397"/>
<dbReference type="OrthoDB" id="7916986at2"/>
<evidence type="ECO:0000256" key="6">
    <source>
        <dbReference type="ARBA" id="ARBA00022723"/>
    </source>
</evidence>
<dbReference type="GO" id="GO:0020037">
    <property type="term" value="F:heme binding"/>
    <property type="evidence" value="ECO:0007669"/>
    <property type="project" value="InterPro"/>
</dbReference>
<dbReference type="EMBL" id="ARYJ01000003">
    <property type="protein sequence ID" value="KCZ89860.1"/>
    <property type="molecule type" value="Genomic_DNA"/>
</dbReference>
<evidence type="ECO:0000256" key="1">
    <source>
        <dbReference type="ARBA" id="ARBA00004418"/>
    </source>
</evidence>
<feature type="binding site" description="axial binding residue" evidence="17">
    <location>
        <position position="115"/>
    </location>
    <ligand>
        <name>heme c</name>
        <dbReference type="ChEBI" id="CHEBI:61717"/>
        <label>1</label>
    </ligand>
    <ligandPart>
        <name>Fe</name>
        <dbReference type="ChEBI" id="CHEBI:18248"/>
    </ligandPart>
</feature>
<evidence type="ECO:0000256" key="15">
    <source>
        <dbReference type="PIRSR" id="PIRSR038455-1"/>
    </source>
</evidence>
<comment type="catalytic activity">
    <reaction evidence="13 14">
        <text>S-sulfanyl-L-cysteinyl-[SoxY protein] + thiosulfate + 2 Fe(III)-[cytochrome c] = S-(2-sulfodisulfanyl)-L-cysteinyl-[SoxY protein] + 2 Fe(II)-[cytochrome c] + 2 H(+)</text>
        <dbReference type="Rhea" id="RHEA:51224"/>
        <dbReference type="Rhea" id="RHEA-COMP:10350"/>
        <dbReference type="Rhea" id="RHEA-COMP:14399"/>
        <dbReference type="Rhea" id="RHEA-COMP:14689"/>
        <dbReference type="Rhea" id="RHEA-COMP:14690"/>
        <dbReference type="ChEBI" id="CHEBI:15378"/>
        <dbReference type="ChEBI" id="CHEBI:29033"/>
        <dbReference type="ChEBI" id="CHEBI:29034"/>
        <dbReference type="ChEBI" id="CHEBI:33542"/>
        <dbReference type="ChEBI" id="CHEBI:61963"/>
        <dbReference type="ChEBI" id="CHEBI:140664"/>
        <dbReference type="EC" id="2.8.5.2"/>
    </reaction>
</comment>
<reference evidence="19 20" key="1">
    <citation type="journal article" date="2014" name="Antonie Van Leeuwenhoek">
        <title>Hyphomonas beringensis sp. nov. and Hyphomonas chukchiensis sp. nov., isolated from surface seawater of the Bering Sea and Chukchi Sea.</title>
        <authorList>
            <person name="Li C."/>
            <person name="Lai Q."/>
            <person name="Li G."/>
            <person name="Dong C."/>
            <person name="Wang J."/>
            <person name="Liao Y."/>
            <person name="Shao Z."/>
        </authorList>
    </citation>
    <scope>NUCLEOTIDE SEQUENCE [LARGE SCALE GENOMIC DNA]</scope>
    <source>
        <strain evidence="19 20">VP2</strain>
    </source>
</reference>
<organism evidence="19 20">
    <name type="scientific">Hyphomonas jannaschiana VP2</name>
    <dbReference type="NCBI Taxonomy" id="1280952"/>
    <lineage>
        <taxon>Bacteria</taxon>
        <taxon>Pseudomonadati</taxon>
        <taxon>Pseudomonadota</taxon>
        <taxon>Alphaproteobacteria</taxon>
        <taxon>Hyphomonadales</taxon>
        <taxon>Hyphomonadaceae</taxon>
        <taxon>Hyphomonas</taxon>
    </lineage>
</organism>
<dbReference type="PIRSF" id="PIRSF038455">
    <property type="entry name" value="SoxA"/>
    <property type="match status" value="1"/>
</dbReference>
<dbReference type="Gene3D" id="1.10.760.10">
    <property type="entry name" value="Cytochrome c-like domain"/>
    <property type="match status" value="2"/>
</dbReference>
<comment type="similarity">
    <text evidence="11 14">Belongs to the SoxA family.</text>
</comment>
<comment type="caution">
    <text evidence="19">The sequence shown here is derived from an EMBL/GenBank/DDBJ whole genome shotgun (WGS) entry which is preliminary data.</text>
</comment>
<evidence type="ECO:0000259" key="18">
    <source>
        <dbReference type="PROSITE" id="PS51007"/>
    </source>
</evidence>
<dbReference type="GO" id="GO:0046872">
    <property type="term" value="F:metal ion binding"/>
    <property type="evidence" value="ECO:0007669"/>
    <property type="project" value="UniProtKB-KW"/>
</dbReference>
<dbReference type="SUPFAM" id="SSF46626">
    <property type="entry name" value="Cytochrome c"/>
    <property type="match status" value="2"/>
</dbReference>
<dbReference type="RefSeq" id="WP_035579598.1">
    <property type="nucleotide sequence ID" value="NZ_ARYJ01000003.1"/>
</dbReference>
<feature type="active site" description="Cysteine persulfide intermediate" evidence="15">
    <location>
        <position position="223"/>
    </location>
</feature>
<keyword evidence="7" id="KW-0732">Signal</keyword>